<accession>A0A0F9TUQ1</accession>
<organism evidence="2">
    <name type="scientific">marine sediment metagenome</name>
    <dbReference type="NCBI Taxonomy" id="412755"/>
    <lineage>
        <taxon>unclassified sequences</taxon>
        <taxon>metagenomes</taxon>
        <taxon>ecological metagenomes</taxon>
    </lineage>
</organism>
<reference evidence="2" key="1">
    <citation type="journal article" date="2015" name="Nature">
        <title>Complex archaea that bridge the gap between prokaryotes and eukaryotes.</title>
        <authorList>
            <person name="Spang A."/>
            <person name="Saw J.H."/>
            <person name="Jorgensen S.L."/>
            <person name="Zaremba-Niedzwiedzka K."/>
            <person name="Martijn J."/>
            <person name="Lind A.E."/>
            <person name="van Eijk R."/>
            <person name="Schleper C."/>
            <person name="Guy L."/>
            <person name="Ettema T.J."/>
        </authorList>
    </citation>
    <scope>NUCLEOTIDE SEQUENCE</scope>
</reference>
<evidence type="ECO:0000256" key="1">
    <source>
        <dbReference type="SAM" id="Phobius"/>
    </source>
</evidence>
<comment type="caution">
    <text evidence="2">The sequence shown here is derived from an EMBL/GenBank/DDBJ whole genome shotgun (WGS) entry which is preliminary data.</text>
</comment>
<name>A0A0F9TUQ1_9ZZZZ</name>
<keyword evidence="1" id="KW-0472">Membrane</keyword>
<keyword evidence="1" id="KW-0812">Transmembrane</keyword>
<feature type="transmembrane region" description="Helical" evidence="1">
    <location>
        <begin position="6"/>
        <end position="27"/>
    </location>
</feature>
<sequence>MKLLIAAIMIFIIDAIIAILGFLKLYQFNSRLDNIMWKIYFVLLGIAIFLAIIGSTIEYFKKS</sequence>
<evidence type="ECO:0000313" key="2">
    <source>
        <dbReference type="EMBL" id="KKN52831.1"/>
    </source>
</evidence>
<proteinExistence type="predicted"/>
<protein>
    <submittedName>
        <fullName evidence="2">Uncharacterized protein</fullName>
    </submittedName>
</protein>
<gene>
    <name evidence="2" type="ORF">LCGC14_0608820</name>
</gene>
<keyword evidence="1" id="KW-1133">Transmembrane helix</keyword>
<feature type="transmembrane region" description="Helical" evidence="1">
    <location>
        <begin position="39"/>
        <end position="60"/>
    </location>
</feature>
<dbReference type="EMBL" id="LAZR01001003">
    <property type="protein sequence ID" value="KKN52831.1"/>
    <property type="molecule type" value="Genomic_DNA"/>
</dbReference>
<dbReference type="AlphaFoldDB" id="A0A0F9TUQ1"/>